<protein>
    <recommendedName>
        <fullName evidence="1">Glycosyltransferase 2-like domain-containing protein</fullName>
    </recommendedName>
</protein>
<reference evidence="2" key="1">
    <citation type="journal article" date="2016" name="Sci. Rep.">
        <title>Molecular characterization of firefly nuptial gifts: a multi-omics approach sheds light on postcopulatory sexual selection.</title>
        <authorList>
            <person name="Al-Wathiqui N."/>
            <person name="Fallon T.R."/>
            <person name="South A."/>
            <person name="Weng J.K."/>
            <person name="Lewis S.M."/>
        </authorList>
    </citation>
    <scope>NUCLEOTIDE SEQUENCE</scope>
</reference>
<evidence type="ECO:0000259" key="1">
    <source>
        <dbReference type="Pfam" id="PF00535"/>
    </source>
</evidence>
<dbReference type="PANTHER" id="PTHR22916:SF3">
    <property type="entry name" value="UDP-GLCNAC:BETAGAL BETA-1,3-N-ACETYLGLUCOSAMINYLTRANSFERASE-LIKE PROTEIN 1"/>
    <property type="match status" value="1"/>
</dbReference>
<dbReference type="EMBL" id="GEZM01054588">
    <property type="protein sequence ID" value="JAV73543.1"/>
    <property type="molecule type" value="Transcribed_RNA"/>
</dbReference>
<dbReference type="SUPFAM" id="SSF53448">
    <property type="entry name" value="Nucleotide-diphospho-sugar transferases"/>
    <property type="match status" value="1"/>
</dbReference>
<name>A0A1Y1LIT6_PHOPY</name>
<sequence length="348" mass="39456">MTPQVSVIIPIHNGEPWLKSCFESILHQTAIGEINIEVCVCDDASSDSTATLLDEWRLHFEKKNVPFLIHKNATRCPSGVGYAKNRAVSISSGDYLCFQDIDDIMLPNRICSQYTRALREPSNTILGSQFVRDPPESTQRYTSWANNLAHDDLNVQIYTSHGPTIIMPTWFCHRLVFDRVGGFVEGAKGTPEDLIFFYKHLDLSGRIVRVDECLLVYQYHPNAATFSVDEATIWKLRLERLQRHLCKWTSFTIWNAGKQGRKFYNSLTGDNRRKVVALCDVNAKLIGGRYVPYCAKTRTTGRPVPIIHFKDAQPPLVVCVKMDMTDGVFESNLNSLNLVEGVDYVMFG</sequence>
<organism evidence="2">
    <name type="scientific">Photinus pyralis</name>
    <name type="common">Common eastern firefly</name>
    <name type="synonym">Lampyris pyralis</name>
    <dbReference type="NCBI Taxonomy" id="7054"/>
    <lineage>
        <taxon>Eukaryota</taxon>
        <taxon>Metazoa</taxon>
        <taxon>Ecdysozoa</taxon>
        <taxon>Arthropoda</taxon>
        <taxon>Hexapoda</taxon>
        <taxon>Insecta</taxon>
        <taxon>Pterygota</taxon>
        <taxon>Neoptera</taxon>
        <taxon>Endopterygota</taxon>
        <taxon>Coleoptera</taxon>
        <taxon>Polyphaga</taxon>
        <taxon>Elateriformia</taxon>
        <taxon>Elateroidea</taxon>
        <taxon>Lampyridae</taxon>
        <taxon>Lampyrinae</taxon>
        <taxon>Photinus</taxon>
    </lineage>
</organism>
<dbReference type="GO" id="GO:0016758">
    <property type="term" value="F:hexosyltransferase activity"/>
    <property type="evidence" value="ECO:0007669"/>
    <property type="project" value="UniProtKB-ARBA"/>
</dbReference>
<dbReference type="PANTHER" id="PTHR22916">
    <property type="entry name" value="GLYCOSYLTRANSFERASE"/>
    <property type="match status" value="1"/>
</dbReference>
<dbReference type="InterPro" id="IPR001173">
    <property type="entry name" value="Glyco_trans_2-like"/>
</dbReference>
<feature type="domain" description="Glycosyltransferase 2-like" evidence="1">
    <location>
        <begin position="6"/>
        <end position="152"/>
    </location>
</feature>
<dbReference type="Gene3D" id="3.90.550.10">
    <property type="entry name" value="Spore Coat Polysaccharide Biosynthesis Protein SpsA, Chain A"/>
    <property type="match status" value="1"/>
</dbReference>
<evidence type="ECO:0000313" key="2">
    <source>
        <dbReference type="EMBL" id="JAV73543.1"/>
    </source>
</evidence>
<dbReference type="Pfam" id="PF00535">
    <property type="entry name" value="Glycos_transf_2"/>
    <property type="match status" value="1"/>
</dbReference>
<dbReference type="InterPro" id="IPR029044">
    <property type="entry name" value="Nucleotide-diphossugar_trans"/>
</dbReference>
<proteinExistence type="predicted"/>
<dbReference type="AlphaFoldDB" id="A0A1Y1LIT6"/>
<accession>A0A1Y1LIT6</accession>